<organism evidence="1">
    <name type="scientific">marine sediment metagenome</name>
    <dbReference type="NCBI Taxonomy" id="412755"/>
    <lineage>
        <taxon>unclassified sequences</taxon>
        <taxon>metagenomes</taxon>
        <taxon>ecological metagenomes</taxon>
    </lineage>
</organism>
<name>X0S8V3_9ZZZZ</name>
<evidence type="ECO:0000313" key="1">
    <source>
        <dbReference type="EMBL" id="GAF77448.1"/>
    </source>
</evidence>
<accession>X0S8V3</accession>
<dbReference type="Gene3D" id="3.30.1120.10">
    <property type="match status" value="1"/>
</dbReference>
<dbReference type="Gene3D" id="3.40.720.10">
    <property type="entry name" value="Alkaline Phosphatase, subunit A"/>
    <property type="match status" value="1"/>
</dbReference>
<dbReference type="EMBL" id="BARS01001867">
    <property type="protein sequence ID" value="GAF77448.1"/>
    <property type="molecule type" value="Genomic_DNA"/>
</dbReference>
<dbReference type="Pfam" id="PF14707">
    <property type="entry name" value="Sulfatase_C"/>
    <property type="match status" value="1"/>
</dbReference>
<proteinExistence type="predicted"/>
<dbReference type="InterPro" id="IPR017850">
    <property type="entry name" value="Alkaline_phosphatase_core_sf"/>
</dbReference>
<reference evidence="1" key="1">
    <citation type="journal article" date="2014" name="Front. Microbiol.">
        <title>High frequency of phylogenetically diverse reductive dehalogenase-homologous genes in deep subseafloor sedimentary metagenomes.</title>
        <authorList>
            <person name="Kawai M."/>
            <person name="Futagami T."/>
            <person name="Toyoda A."/>
            <person name="Takaki Y."/>
            <person name="Nishi S."/>
            <person name="Hori S."/>
            <person name="Arai W."/>
            <person name="Tsubouchi T."/>
            <person name="Morono Y."/>
            <person name="Uchiyama I."/>
            <person name="Ito T."/>
            <person name="Fujiyama A."/>
            <person name="Inagaki F."/>
            <person name="Takami H."/>
        </authorList>
    </citation>
    <scope>NUCLEOTIDE SEQUENCE</scope>
    <source>
        <strain evidence="1">Expedition CK06-06</strain>
    </source>
</reference>
<dbReference type="AlphaFoldDB" id="X0S8V3"/>
<evidence type="ECO:0008006" key="2">
    <source>
        <dbReference type="Google" id="ProtNLM"/>
    </source>
</evidence>
<protein>
    <recommendedName>
        <fullName evidence="2">Arylsulfatase</fullName>
    </recommendedName>
</protein>
<comment type="caution">
    <text evidence="1">The sequence shown here is derived from an EMBL/GenBank/DDBJ whole genome shotgun (WGS) entry which is preliminary data.</text>
</comment>
<dbReference type="SUPFAM" id="SSF53649">
    <property type="entry name" value="Alkaline phosphatase-like"/>
    <property type="match status" value="1"/>
</dbReference>
<gene>
    <name evidence="1" type="ORF">S01H1_03422</name>
</gene>
<sequence length="151" mass="17458">LKGGHKANGKTFKNHLDGYNFLPFFKGEVAEAPRKDFFYWSDSGDLMAIRYNQWKITFKTIEGNLFTGSEAQTNVPIMTNLRADPWERYQKESMMYGRWWGAKLWTVVPAGAVTAQYLQTFKDYPPSQAVGSFNVDHMMEQLTEFLHSRGQ</sequence>
<feature type="non-terminal residue" evidence="1">
    <location>
        <position position="1"/>
    </location>
</feature>